<dbReference type="GO" id="GO:1990351">
    <property type="term" value="C:transporter complex"/>
    <property type="evidence" value="ECO:0007669"/>
    <property type="project" value="TreeGrafter"/>
</dbReference>
<keyword evidence="1" id="KW-0998">Cell outer membrane</keyword>
<dbReference type="GO" id="GO:0009279">
    <property type="term" value="C:cell outer membrane"/>
    <property type="evidence" value="ECO:0007669"/>
    <property type="project" value="UniProtKB-SubCell"/>
</dbReference>
<dbReference type="HAMAP" id="MF_01411">
    <property type="entry name" value="LPS_assembly_LptD"/>
    <property type="match status" value="1"/>
</dbReference>
<comment type="subcellular location">
    <subcellularLocation>
        <location evidence="1">Cell outer membrane</location>
    </subcellularLocation>
</comment>
<dbReference type="GO" id="GO:0015920">
    <property type="term" value="P:lipopolysaccharide transport"/>
    <property type="evidence" value="ECO:0007669"/>
    <property type="project" value="InterPro"/>
</dbReference>
<evidence type="ECO:0000313" key="6">
    <source>
        <dbReference type="Proteomes" id="UP000185678"/>
    </source>
</evidence>
<dbReference type="PANTHER" id="PTHR30189">
    <property type="entry name" value="LPS-ASSEMBLY PROTEIN"/>
    <property type="match status" value="1"/>
</dbReference>
<dbReference type="OrthoDB" id="9760225at2"/>
<dbReference type="GO" id="GO:0043165">
    <property type="term" value="P:Gram-negative-bacterium-type cell outer membrane assembly"/>
    <property type="evidence" value="ECO:0007669"/>
    <property type="project" value="UniProtKB-UniRule"/>
</dbReference>
<dbReference type="RefSeq" id="WP_084194714.1">
    <property type="nucleotide sequence ID" value="NZ_FTOA01000003.1"/>
</dbReference>
<comment type="caution">
    <text evidence="1">Lacks conserved residue(s) required for the propagation of feature annotation.</text>
</comment>
<evidence type="ECO:0000259" key="4">
    <source>
        <dbReference type="Pfam" id="PF19838"/>
    </source>
</evidence>
<dbReference type="PANTHER" id="PTHR30189:SF1">
    <property type="entry name" value="LPS-ASSEMBLY PROTEIN LPTD"/>
    <property type="match status" value="1"/>
</dbReference>
<accession>A0A1N7LEW0</accession>
<evidence type="ECO:0000256" key="1">
    <source>
        <dbReference type="HAMAP-Rule" id="MF_01411"/>
    </source>
</evidence>
<feature type="compositionally biased region" description="Polar residues" evidence="2">
    <location>
        <begin position="39"/>
        <end position="50"/>
    </location>
</feature>
<feature type="domain" description="LptD C-terminal" evidence="3">
    <location>
        <begin position="316"/>
        <end position="681"/>
    </location>
</feature>
<dbReference type="EMBL" id="FTOA01000003">
    <property type="protein sequence ID" value="SIS72326.1"/>
    <property type="molecule type" value="Genomic_DNA"/>
</dbReference>
<organism evidence="5 6">
    <name type="scientific">Insolitispirillum peregrinum</name>
    <dbReference type="NCBI Taxonomy" id="80876"/>
    <lineage>
        <taxon>Bacteria</taxon>
        <taxon>Pseudomonadati</taxon>
        <taxon>Pseudomonadota</taxon>
        <taxon>Alphaproteobacteria</taxon>
        <taxon>Rhodospirillales</taxon>
        <taxon>Novispirillaceae</taxon>
        <taxon>Insolitispirillum</taxon>
    </lineage>
</organism>
<proteinExistence type="inferred from homology"/>
<keyword evidence="6" id="KW-1185">Reference proteome</keyword>
<name>A0A1N7LEW0_9PROT</name>
<dbReference type="STRING" id="80876.SAMN05421779_103284"/>
<reference evidence="5 6" key="1">
    <citation type="submission" date="2017-01" db="EMBL/GenBank/DDBJ databases">
        <authorList>
            <person name="Mah S.A."/>
            <person name="Swanson W.J."/>
            <person name="Moy G.W."/>
            <person name="Vacquier V.D."/>
        </authorList>
    </citation>
    <scope>NUCLEOTIDE SEQUENCE [LARGE SCALE GENOMIC DNA]</scope>
    <source>
        <strain evidence="5 6">DSM 11589</strain>
    </source>
</reference>
<gene>
    <name evidence="1" type="primary">lptD</name>
    <name evidence="5" type="ORF">SAMN05421779_103284</name>
</gene>
<dbReference type="InterPro" id="IPR020889">
    <property type="entry name" value="LipoPS_assembly_LptD"/>
</dbReference>
<feature type="region of interest" description="Disordered" evidence="2">
    <location>
        <begin position="39"/>
        <end position="65"/>
    </location>
</feature>
<comment type="function">
    <text evidence="1">Involved in the assembly of lipopolysaccharide (LPS) at the surface of the outer membrane.</text>
</comment>
<comment type="subunit">
    <text evidence="1">Component of the lipopolysaccharide transport and assembly complex.</text>
</comment>
<dbReference type="InterPro" id="IPR007543">
    <property type="entry name" value="LptD_C"/>
</dbReference>
<feature type="domain" description="LPS-assembly protein LptD central" evidence="4">
    <location>
        <begin position="214"/>
        <end position="287"/>
    </location>
</feature>
<protein>
    <recommendedName>
        <fullName evidence="1">LPS-assembly protein LptD</fullName>
    </recommendedName>
</protein>
<keyword evidence="1" id="KW-0732">Signal</keyword>
<dbReference type="Proteomes" id="UP000185678">
    <property type="component" value="Unassembled WGS sequence"/>
</dbReference>
<evidence type="ECO:0000259" key="3">
    <source>
        <dbReference type="Pfam" id="PF04453"/>
    </source>
</evidence>
<dbReference type="InterPro" id="IPR050218">
    <property type="entry name" value="LptD"/>
</dbReference>
<evidence type="ECO:0000256" key="2">
    <source>
        <dbReference type="SAM" id="MobiDB-lite"/>
    </source>
</evidence>
<dbReference type="AlphaFoldDB" id="A0A1N7LEW0"/>
<comment type="similarity">
    <text evidence="1">Belongs to the LptD family.</text>
</comment>
<keyword evidence="1" id="KW-0472">Membrane</keyword>
<dbReference type="Pfam" id="PF04453">
    <property type="entry name" value="LptD"/>
    <property type="match status" value="1"/>
</dbReference>
<evidence type="ECO:0000313" key="5">
    <source>
        <dbReference type="EMBL" id="SIS72326.1"/>
    </source>
</evidence>
<dbReference type="Pfam" id="PF19838">
    <property type="entry name" value="LptD_2"/>
    <property type="match status" value="1"/>
</dbReference>
<dbReference type="InterPro" id="IPR045659">
    <property type="entry name" value="LptD_2"/>
</dbReference>
<sequence>MIRALHGSTALRTVLAPLTAMAVLWPALLLPHQVRAAAQPSSTSGKTVTPKNGAPLEGPGSAQDERAQITADELIHDKTLDTVTARGGVEIQYGGRILLADTVNYQPGKDHASATGNVTILEADGNTLFAEHVELDDKLTAGVAKEFRLILTDGSRAAARQAVRSGGNRTEMDHAVYSACDSCAKDPSAPPLWQIKALKVVHDQEAKDVTYHDAWVELAGVPVMYTPYMSHPDPSVKRQSGFLAPSYGGTSGLGATLTTPYYFAISPYQDFTFSPMFTTDEGVMLGGEYRLRGTKGELKMEGSITKDNDERIRNHFKLFSKLAIDDTWRAGADINLTSDDTYMRRYGFRSQSFLISRPYVEAFSRRSYAVMEGYYFQDLRSSSSTIEAPVVVPSLQWNYSSAPTSKGAYHTADLGFVSLLRDSTNTSQSADSRRLSASYGWHLPYVGPIGDVYKMDLSVRGDAYSVEDVLQTDGSLYTGTVGRVIPEAAFTWSLPFDRTQRKYHEIIEPMVQAVVSPRGQNSDKIPNEDSIDFEFDDTNLFSTNRFTGRDRTESGTRVNYAMRYSAYNNANGKIDVALGQTWHATPDGTFDTLSGLSEEFSDYVGRVQVRPTSNFDVLYRFRFDKDSLEARRNEVGLRVGPPTLRFSSTYDMLDSKPLTTGSEREQEQLKVGLSSQVSRYWRLGLETYHDLGENGGPLRVTGTARYDDECFTMDLSAGRDYTYDRDYEDGYRIGLRVTFKTLGEVQTSASQ</sequence>